<dbReference type="Pfam" id="PF00026">
    <property type="entry name" value="Asp"/>
    <property type="match status" value="1"/>
</dbReference>
<dbReference type="AlphaFoldDB" id="R7S0P9"/>
<dbReference type="eggNOG" id="KOG1339">
    <property type="taxonomic scope" value="Eukaryota"/>
</dbReference>
<feature type="domain" description="Peptidase A1" evidence="4">
    <location>
        <begin position="1"/>
        <end position="263"/>
    </location>
</feature>
<dbReference type="HOGENOM" id="CLU_038846_1_0_1"/>
<dbReference type="MEROPS" id="A01.019"/>
<dbReference type="CDD" id="cd05471">
    <property type="entry name" value="pepsin_like"/>
    <property type="match status" value="1"/>
</dbReference>
<comment type="similarity">
    <text evidence="1 3">Belongs to the peptidase A1 family.</text>
</comment>
<evidence type="ECO:0000256" key="3">
    <source>
        <dbReference type="RuleBase" id="RU000454"/>
    </source>
</evidence>
<dbReference type="GeneID" id="18877640"/>
<dbReference type="GO" id="GO:0004190">
    <property type="term" value="F:aspartic-type endopeptidase activity"/>
    <property type="evidence" value="ECO:0007669"/>
    <property type="project" value="UniProtKB-KW"/>
</dbReference>
<dbReference type="InterPro" id="IPR034164">
    <property type="entry name" value="Pepsin-like_dom"/>
</dbReference>
<dbReference type="Gene3D" id="2.40.70.10">
    <property type="entry name" value="Acid Proteases"/>
    <property type="match status" value="2"/>
</dbReference>
<dbReference type="KEGG" id="psq:PUNSTDRAFT_123195"/>
<dbReference type="PROSITE" id="PS51767">
    <property type="entry name" value="PEPTIDASE_A1"/>
    <property type="match status" value="1"/>
</dbReference>
<dbReference type="OrthoDB" id="660550at2759"/>
<dbReference type="OMA" id="MCCELTS"/>
<accession>R7S0P9</accession>
<dbReference type="GO" id="GO:0006508">
    <property type="term" value="P:proteolysis"/>
    <property type="evidence" value="ECO:0007669"/>
    <property type="project" value="UniProtKB-KW"/>
</dbReference>
<dbReference type="InterPro" id="IPR033121">
    <property type="entry name" value="PEPTIDASE_A1"/>
</dbReference>
<evidence type="ECO:0000256" key="1">
    <source>
        <dbReference type="ARBA" id="ARBA00007447"/>
    </source>
</evidence>
<dbReference type="InterPro" id="IPR001461">
    <property type="entry name" value="Aspartic_peptidase_A1"/>
</dbReference>
<dbReference type="InterPro" id="IPR001969">
    <property type="entry name" value="Aspartic_peptidase_AS"/>
</dbReference>
<dbReference type="PROSITE" id="PS00141">
    <property type="entry name" value="ASP_PROTEASE"/>
    <property type="match status" value="1"/>
</dbReference>
<keyword evidence="6" id="KW-1185">Reference proteome</keyword>
<evidence type="ECO:0000256" key="2">
    <source>
        <dbReference type="ARBA" id="ARBA00022750"/>
    </source>
</evidence>
<evidence type="ECO:0000313" key="6">
    <source>
        <dbReference type="Proteomes" id="UP000054196"/>
    </source>
</evidence>
<dbReference type="PRINTS" id="PR00792">
    <property type="entry name" value="PEPSIN"/>
</dbReference>
<sequence>MDQLSLSPNLAIKNQSIGVANSTYDFDTSGAVPVDGILGIGPVDLTRGSLSNKTETIPTVVDNLYSQGLIAENLISISFRPSANGSTSDKNGELSFGSVDGSKHVGSLTYVPITKQQPAGVHWGIDQSVRYDNKSILNSTGGVIDSGSTLIYLASDAYDAYKVATGATLDSTTGLLRIEPSAYDKLKNLDFVIGGETFTLVPNAQIWPRALNTYIGGSNDWVYLVVNDLGEPSGNGLDFINGYAWMERFYTVYDGGANRMGFAKTSWTNATTN</sequence>
<reference evidence="6" key="1">
    <citation type="journal article" date="2012" name="Science">
        <title>The Paleozoic origin of enzymatic lignin decomposition reconstructed from 31 fungal genomes.</title>
        <authorList>
            <person name="Floudas D."/>
            <person name="Binder M."/>
            <person name="Riley R."/>
            <person name="Barry K."/>
            <person name="Blanchette R.A."/>
            <person name="Henrissat B."/>
            <person name="Martinez A.T."/>
            <person name="Otillar R."/>
            <person name="Spatafora J.W."/>
            <person name="Yadav J.S."/>
            <person name="Aerts A."/>
            <person name="Benoit I."/>
            <person name="Boyd A."/>
            <person name="Carlson A."/>
            <person name="Copeland A."/>
            <person name="Coutinho P.M."/>
            <person name="de Vries R.P."/>
            <person name="Ferreira P."/>
            <person name="Findley K."/>
            <person name="Foster B."/>
            <person name="Gaskell J."/>
            <person name="Glotzer D."/>
            <person name="Gorecki P."/>
            <person name="Heitman J."/>
            <person name="Hesse C."/>
            <person name="Hori C."/>
            <person name="Igarashi K."/>
            <person name="Jurgens J.A."/>
            <person name="Kallen N."/>
            <person name="Kersten P."/>
            <person name="Kohler A."/>
            <person name="Kuees U."/>
            <person name="Kumar T.K.A."/>
            <person name="Kuo A."/>
            <person name="LaButti K."/>
            <person name="Larrondo L.F."/>
            <person name="Lindquist E."/>
            <person name="Ling A."/>
            <person name="Lombard V."/>
            <person name="Lucas S."/>
            <person name="Lundell T."/>
            <person name="Martin R."/>
            <person name="McLaughlin D.J."/>
            <person name="Morgenstern I."/>
            <person name="Morin E."/>
            <person name="Murat C."/>
            <person name="Nagy L.G."/>
            <person name="Nolan M."/>
            <person name="Ohm R.A."/>
            <person name="Patyshakuliyeva A."/>
            <person name="Rokas A."/>
            <person name="Ruiz-Duenas F.J."/>
            <person name="Sabat G."/>
            <person name="Salamov A."/>
            <person name="Samejima M."/>
            <person name="Schmutz J."/>
            <person name="Slot J.C."/>
            <person name="St John F."/>
            <person name="Stenlid J."/>
            <person name="Sun H."/>
            <person name="Sun S."/>
            <person name="Syed K."/>
            <person name="Tsang A."/>
            <person name="Wiebenga A."/>
            <person name="Young D."/>
            <person name="Pisabarro A."/>
            <person name="Eastwood D.C."/>
            <person name="Martin F."/>
            <person name="Cullen D."/>
            <person name="Grigoriev I.V."/>
            <person name="Hibbett D.S."/>
        </authorList>
    </citation>
    <scope>NUCLEOTIDE SEQUENCE [LARGE SCALE GENOMIC DNA]</scope>
    <source>
        <strain evidence="6">HHB-11173 SS5</strain>
    </source>
</reference>
<keyword evidence="3" id="KW-0378">Hydrolase</keyword>
<organism evidence="5 6">
    <name type="scientific">Punctularia strigosozonata (strain HHB-11173)</name>
    <name type="common">White-rot fungus</name>
    <dbReference type="NCBI Taxonomy" id="741275"/>
    <lineage>
        <taxon>Eukaryota</taxon>
        <taxon>Fungi</taxon>
        <taxon>Dikarya</taxon>
        <taxon>Basidiomycota</taxon>
        <taxon>Agaricomycotina</taxon>
        <taxon>Agaricomycetes</taxon>
        <taxon>Corticiales</taxon>
        <taxon>Punctulariaceae</taxon>
        <taxon>Punctularia</taxon>
    </lineage>
</organism>
<name>R7S0P9_PUNST</name>
<dbReference type="RefSeq" id="XP_007389068.1">
    <property type="nucleotide sequence ID" value="XM_007389006.1"/>
</dbReference>
<dbReference type="PANTHER" id="PTHR47966">
    <property type="entry name" value="BETA-SITE APP-CLEAVING ENZYME, ISOFORM A-RELATED"/>
    <property type="match status" value="1"/>
</dbReference>
<evidence type="ECO:0000259" key="4">
    <source>
        <dbReference type="PROSITE" id="PS51767"/>
    </source>
</evidence>
<evidence type="ECO:0000313" key="5">
    <source>
        <dbReference type="EMBL" id="EIN03783.1"/>
    </source>
</evidence>
<dbReference type="SUPFAM" id="SSF50630">
    <property type="entry name" value="Acid proteases"/>
    <property type="match status" value="1"/>
</dbReference>
<dbReference type="Proteomes" id="UP000054196">
    <property type="component" value="Unassembled WGS sequence"/>
</dbReference>
<dbReference type="InterPro" id="IPR021109">
    <property type="entry name" value="Peptidase_aspartic_dom_sf"/>
</dbReference>
<keyword evidence="3 5" id="KW-0645">Protease</keyword>
<proteinExistence type="inferred from homology"/>
<dbReference type="PANTHER" id="PTHR47966:SF51">
    <property type="entry name" value="BETA-SITE APP-CLEAVING ENZYME, ISOFORM A-RELATED"/>
    <property type="match status" value="1"/>
</dbReference>
<dbReference type="EMBL" id="JH687559">
    <property type="protein sequence ID" value="EIN03783.1"/>
    <property type="molecule type" value="Genomic_DNA"/>
</dbReference>
<gene>
    <name evidence="5" type="ORF">PUNSTDRAFT_123195</name>
</gene>
<protein>
    <submittedName>
        <fullName evidence="5">Acid protease</fullName>
    </submittedName>
</protein>
<keyword evidence="2 3" id="KW-0064">Aspartyl protease</keyword>